<organism evidence="2">
    <name type="scientific">uncultured Acidimicrobiales bacterium</name>
    <dbReference type="NCBI Taxonomy" id="310071"/>
    <lineage>
        <taxon>Bacteria</taxon>
        <taxon>Bacillati</taxon>
        <taxon>Actinomycetota</taxon>
        <taxon>Acidimicrobiia</taxon>
        <taxon>Acidimicrobiales</taxon>
        <taxon>environmental samples</taxon>
    </lineage>
</organism>
<feature type="compositionally biased region" description="Basic residues" evidence="1">
    <location>
        <begin position="19"/>
        <end position="47"/>
    </location>
</feature>
<name>A0A6J4GZ54_9ACTN</name>
<dbReference type="EMBL" id="CADCTF010000001">
    <property type="protein sequence ID" value="CAA9209878.1"/>
    <property type="molecule type" value="Genomic_DNA"/>
</dbReference>
<feature type="compositionally biased region" description="Low complexity" evidence="1">
    <location>
        <begin position="159"/>
        <end position="178"/>
    </location>
</feature>
<sequence>EQPAGRGAGLPPRIDPGPRRRACGGRHRGRRLRGLASRLHRSRRRRAAPAGTPPGPSHGARRTPAVPGHHRRLTSSWSRQGGGGCLRSGPLGRRRRLRRLPVGRRAHGRGRGDRFDRAEQHRPHHPSSAPGVRGPDPRRHQAVRRGAEGGPDQPGGAGPTRLAAPPGRPAGGDALPGRSRGRRPRLRRRLLLPGHGAPQPRGRGGRHPGVRHRPGQGAGTPGASRARTGAIQGIGCRRGRARRL</sequence>
<feature type="compositionally biased region" description="Basic residues" evidence="1">
    <location>
        <begin position="179"/>
        <end position="190"/>
    </location>
</feature>
<evidence type="ECO:0000256" key="1">
    <source>
        <dbReference type="SAM" id="MobiDB-lite"/>
    </source>
</evidence>
<feature type="compositionally biased region" description="Basic and acidic residues" evidence="1">
    <location>
        <begin position="110"/>
        <end position="121"/>
    </location>
</feature>
<accession>A0A6J4GZ54</accession>
<gene>
    <name evidence="2" type="ORF">AVDCRST_MAG50-975</name>
</gene>
<dbReference type="AlphaFoldDB" id="A0A6J4GZ54"/>
<reference evidence="2" key="1">
    <citation type="submission" date="2020-02" db="EMBL/GenBank/DDBJ databases">
        <authorList>
            <person name="Meier V. D."/>
        </authorList>
    </citation>
    <scope>NUCLEOTIDE SEQUENCE</scope>
    <source>
        <strain evidence="2">AVDCRST_MAG50</strain>
    </source>
</reference>
<feature type="compositionally biased region" description="Basic residues" evidence="1">
    <location>
        <begin position="92"/>
        <end position="109"/>
    </location>
</feature>
<feature type="compositionally biased region" description="Gly residues" evidence="1">
    <location>
        <begin position="148"/>
        <end position="158"/>
    </location>
</feature>
<proteinExistence type="predicted"/>
<feature type="compositionally biased region" description="Basic residues" evidence="1">
    <location>
        <begin position="203"/>
        <end position="214"/>
    </location>
</feature>
<feature type="compositionally biased region" description="Low complexity" evidence="1">
    <location>
        <begin position="191"/>
        <end position="201"/>
    </location>
</feature>
<protein>
    <submittedName>
        <fullName evidence="2">Uncharacterized protein</fullName>
    </submittedName>
</protein>
<feature type="non-terminal residue" evidence="2">
    <location>
        <position position="244"/>
    </location>
</feature>
<feature type="region of interest" description="Disordered" evidence="1">
    <location>
        <begin position="1"/>
        <end position="244"/>
    </location>
</feature>
<feature type="non-terminal residue" evidence="2">
    <location>
        <position position="1"/>
    </location>
</feature>
<evidence type="ECO:0000313" key="2">
    <source>
        <dbReference type="EMBL" id="CAA9209878.1"/>
    </source>
</evidence>